<dbReference type="GO" id="GO:0005886">
    <property type="term" value="C:plasma membrane"/>
    <property type="evidence" value="ECO:0007669"/>
    <property type="project" value="UniProtKB-SubCell"/>
</dbReference>
<accession>A0A246IT54</accession>
<feature type="compositionally biased region" description="Low complexity" evidence="13">
    <location>
        <begin position="1"/>
        <end position="15"/>
    </location>
</feature>
<reference evidence="16 17" key="1">
    <citation type="journal article" date="2008" name="Int. J. Syst. Evol. Microbiol.">
        <title>Description of Roseateles aquatilis sp. nov. and Roseateles terrae sp. nov., in the class Betaproteobacteria, and emended description of the genus Roseateles.</title>
        <authorList>
            <person name="Gomila M."/>
            <person name="Bowien B."/>
            <person name="Falsen E."/>
            <person name="Moore E.R."/>
            <person name="Lalucat J."/>
        </authorList>
    </citation>
    <scope>NUCLEOTIDE SEQUENCE [LARGE SCALE GENOMIC DNA]</scope>
    <source>
        <strain evidence="16 17">CCUG 48205</strain>
    </source>
</reference>
<dbReference type="Proteomes" id="UP000197468">
    <property type="component" value="Unassembled WGS sequence"/>
</dbReference>
<feature type="region of interest" description="Disordered" evidence="13">
    <location>
        <begin position="1"/>
        <end position="20"/>
    </location>
</feature>
<dbReference type="InterPro" id="IPR053952">
    <property type="entry name" value="K_trans_C"/>
</dbReference>
<evidence type="ECO:0000256" key="13">
    <source>
        <dbReference type="SAM" id="MobiDB-lite"/>
    </source>
</evidence>
<evidence type="ECO:0000313" key="16">
    <source>
        <dbReference type="EMBL" id="OWQ83400.1"/>
    </source>
</evidence>
<evidence type="ECO:0000259" key="15">
    <source>
        <dbReference type="Pfam" id="PF22776"/>
    </source>
</evidence>
<comment type="catalytic activity">
    <reaction evidence="12">
        <text>K(+)(in) + H(+)(in) = K(+)(out) + H(+)(out)</text>
        <dbReference type="Rhea" id="RHEA:28490"/>
        <dbReference type="ChEBI" id="CHEBI:15378"/>
        <dbReference type="ChEBI" id="CHEBI:29103"/>
    </reaction>
</comment>
<feature type="domain" description="K+ potassium transporter C-terminal" evidence="15">
    <location>
        <begin position="493"/>
        <end position="642"/>
    </location>
</feature>
<keyword evidence="7 12" id="KW-0769">Symport</keyword>
<organism evidence="16 17">
    <name type="scientific">Roseateles aquatilis</name>
    <dbReference type="NCBI Taxonomy" id="431061"/>
    <lineage>
        <taxon>Bacteria</taxon>
        <taxon>Pseudomonadati</taxon>
        <taxon>Pseudomonadota</taxon>
        <taxon>Betaproteobacteria</taxon>
        <taxon>Burkholderiales</taxon>
        <taxon>Sphaerotilaceae</taxon>
        <taxon>Roseateles</taxon>
    </lineage>
</organism>
<gene>
    <name evidence="16" type="primary">trkD</name>
    <name evidence="12" type="synonym">kup</name>
    <name evidence="16" type="ORF">CDN99_26505</name>
</gene>
<feature type="transmembrane region" description="Helical" evidence="12">
    <location>
        <begin position="261"/>
        <end position="281"/>
    </location>
</feature>
<dbReference type="GO" id="GO:0015079">
    <property type="term" value="F:potassium ion transmembrane transporter activity"/>
    <property type="evidence" value="ECO:0007669"/>
    <property type="project" value="UniProtKB-UniRule"/>
</dbReference>
<evidence type="ECO:0000256" key="1">
    <source>
        <dbReference type="ARBA" id="ARBA00004141"/>
    </source>
</evidence>
<dbReference type="InterPro" id="IPR023051">
    <property type="entry name" value="Kup"/>
</dbReference>
<feature type="transmembrane region" description="Helical" evidence="12">
    <location>
        <begin position="349"/>
        <end position="373"/>
    </location>
</feature>
<evidence type="ECO:0000256" key="5">
    <source>
        <dbReference type="ARBA" id="ARBA00022538"/>
    </source>
</evidence>
<sequence>MVPTAASPEPSSPQAPHGPRQGLAALALGALGVVYGDIGTSPLYTMREVLNPANGVTLQPTDVIGAVSAIFWALMLVVTLKYVVLILRADNRGEGGIMALTALAVRAAGHTPARRRVLLLVGVCGAALFYGDSVITPAISVMGAVEGLEIVTPTLKPFVLPISVTVLTGLFLIQRRGSAAVGVLFGPVMLVWFAVLGIAGVHQIAMTPEVLQALDPLRGLAFLRDRGASLLLVVGALVLALTGAEALYADLGHFGKRPIRLAWTVLVLPMLALNYAGQGALLIRDPSALDNPFFRLFPPALLLPVVVLATLASVIASQAVISGAFSLTKEAIQLGLLPRMRVVYTSAHAMGQVYLPAINWTLLVAVLLAVLGFESSSALASAYGIAVTITMLITTVLTFFVVRHAWRFPAPVAWGVTAGFLVVDAVLVASCSLKVMQGGWFPLALGLALFMVMATWRRGKELLNAHVMGDDPPLRPFLEALAQDVGAPRPERIAIYPVSQPDVVPPALLHNLKHYQMLHARNVLVTVRFDEVPYVPEDQQLTVEALPAGFWRVLIRYGFKDEPNIPSALGRCARHDLQFDPFLASYFLSREVVVPATKGSTSGMARWRRQLFAAMARNGSSAADYFRLPDNCVIELGSRVQL</sequence>
<keyword evidence="6 12" id="KW-0812">Transmembrane</keyword>
<dbReference type="RefSeq" id="WP_088388501.1">
    <property type="nucleotide sequence ID" value="NZ_NIOF01000021.1"/>
</dbReference>
<comment type="subcellular location">
    <subcellularLocation>
        <location evidence="12">Cell membrane</location>
        <topology evidence="12">Multi-pass membrane protein</topology>
    </subcellularLocation>
    <subcellularLocation>
        <location evidence="1">Membrane</location>
        <topology evidence="1">Multi-pass membrane protein</topology>
    </subcellularLocation>
</comment>
<keyword evidence="5 12" id="KW-0633">Potassium transport</keyword>
<feature type="transmembrane region" description="Helical" evidence="12">
    <location>
        <begin position="64"/>
        <end position="84"/>
    </location>
</feature>
<evidence type="ECO:0000256" key="11">
    <source>
        <dbReference type="ARBA" id="ARBA00023136"/>
    </source>
</evidence>
<keyword evidence="4 12" id="KW-1003">Cell membrane</keyword>
<dbReference type="EMBL" id="NIOF01000021">
    <property type="protein sequence ID" value="OWQ83400.1"/>
    <property type="molecule type" value="Genomic_DNA"/>
</dbReference>
<dbReference type="AlphaFoldDB" id="A0A246IT54"/>
<proteinExistence type="inferred from homology"/>
<evidence type="ECO:0000256" key="12">
    <source>
        <dbReference type="HAMAP-Rule" id="MF_01522"/>
    </source>
</evidence>
<dbReference type="Pfam" id="PF22776">
    <property type="entry name" value="K_trans_C"/>
    <property type="match status" value="1"/>
</dbReference>
<comment type="function">
    <text evidence="12">Transport of potassium into the cell. Likely operates as a K(+):H(+) symporter.</text>
</comment>
<dbReference type="GO" id="GO:0015293">
    <property type="term" value="F:symporter activity"/>
    <property type="evidence" value="ECO:0007669"/>
    <property type="project" value="UniProtKB-UniRule"/>
</dbReference>
<dbReference type="PANTHER" id="PTHR30540:SF79">
    <property type="entry name" value="LOW AFFINITY POTASSIUM TRANSPORT SYSTEM PROTEIN KUP"/>
    <property type="match status" value="1"/>
</dbReference>
<evidence type="ECO:0000259" key="14">
    <source>
        <dbReference type="Pfam" id="PF02705"/>
    </source>
</evidence>
<dbReference type="InterPro" id="IPR053951">
    <property type="entry name" value="K_trans_N"/>
</dbReference>
<evidence type="ECO:0000256" key="6">
    <source>
        <dbReference type="ARBA" id="ARBA00022692"/>
    </source>
</evidence>
<keyword evidence="17" id="KW-1185">Reference proteome</keyword>
<evidence type="ECO:0000256" key="2">
    <source>
        <dbReference type="ARBA" id="ARBA00007019"/>
    </source>
</evidence>
<dbReference type="Pfam" id="PF02705">
    <property type="entry name" value="K_trans"/>
    <property type="match status" value="1"/>
</dbReference>
<evidence type="ECO:0000256" key="9">
    <source>
        <dbReference type="ARBA" id="ARBA00022989"/>
    </source>
</evidence>
<name>A0A246IT54_9BURK</name>
<comment type="caution">
    <text evidence="16">The sequence shown here is derived from an EMBL/GenBank/DDBJ whole genome shotgun (WGS) entry which is preliminary data.</text>
</comment>
<feature type="transmembrane region" description="Helical" evidence="12">
    <location>
        <begin position="379"/>
        <end position="400"/>
    </location>
</feature>
<comment type="similarity">
    <text evidence="2 12">Belongs to the HAK/KUP transporter (TC 2.A.72) family.</text>
</comment>
<keyword evidence="10 12" id="KW-0406">Ion transport</keyword>
<feature type="domain" description="K+ potassium transporter integral membrane" evidence="14">
    <location>
        <begin position="26"/>
        <end position="477"/>
    </location>
</feature>
<evidence type="ECO:0000256" key="8">
    <source>
        <dbReference type="ARBA" id="ARBA00022958"/>
    </source>
</evidence>
<keyword evidence="11 12" id="KW-0472">Membrane</keyword>
<evidence type="ECO:0000313" key="17">
    <source>
        <dbReference type="Proteomes" id="UP000197468"/>
    </source>
</evidence>
<evidence type="ECO:0000256" key="3">
    <source>
        <dbReference type="ARBA" id="ARBA00022448"/>
    </source>
</evidence>
<keyword evidence="8 12" id="KW-0630">Potassium</keyword>
<feature type="transmembrane region" description="Helical" evidence="12">
    <location>
        <begin position="412"/>
        <end position="433"/>
    </location>
</feature>
<dbReference type="InterPro" id="IPR003855">
    <property type="entry name" value="K+_transporter"/>
</dbReference>
<evidence type="ECO:0000256" key="10">
    <source>
        <dbReference type="ARBA" id="ARBA00023065"/>
    </source>
</evidence>
<dbReference type="PANTHER" id="PTHR30540">
    <property type="entry name" value="OSMOTIC STRESS POTASSIUM TRANSPORTER"/>
    <property type="match status" value="1"/>
</dbReference>
<feature type="transmembrane region" description="Helical" evidence="12">
    <location>
        <begin position="180"/>
        <end position="206"/>
    </location>
</feature>
<protein>
    <recommendedName>
        <fullName evidence="12">Probable potassium transport system protein Kup</fullName>
    </recommendedName>
</protein>
<evidence type="ECO:0000256" key="4">
    <source>
        <dbReference type="ARBA" id="ARBA00022475"/>
    </source>
</evidence>
<feature type="transmembrane region" description="Helical" evidence="12">
    <location>
        <begin position="301"/>
        <end position="328"/>
    </location>
</feature>
<feature type="transmembrane region" description="Helical" evidence="12">
    <location>
        <begin position="117"/>
        <end position="135"/>
    </location>
</feature>
<dbReference type="HAMAP" id="MF_01522">
    <property type="entry name" value="Kup"/>
    <property type="match status" value="1"/>
</dbReference>
<keyword evidence="3 12" id="KW-0813">Transport</keyword>
<dbReference type="OrthoDB" id="9805577at2"/>
<feature type="transmembrane region" description="Helical" evidence="12">
    <location>
        <begin position="155"/>
        <end position="173"/>
    </location>
</feature>
<keyword evidence="9 12" id="KW-1133">Transmembrane helix</keyword>
<feature type="transmembrane region" description="Helical" evidence="12">
    <location>
        <begin position="439"/>
        <end position="456"/>
    </location>
</feature>
<feature type="transmembrane region" description="Helical" evidence="12">
    <location>
        <begin position="226"/>
        <end position="249"/>
    </location>
</feature>
<evidence type="ECO:0000256" key="7">
    <source>
        <dbReference type="ARBA" id="ARBA00022847"/>
    </source>
</evidence>